<gene>
    <name evidence="1" type="ORF">CBF35_05250</name>
</gene>
<dbReference type="AlphaFoldDB" id="A0A429ZSB7"/>
<evidence type="ECO:0008006" key="3">
    <source>
        <dbReference type="Google" id="ProtNLM"/>
    </source>
</evidence>
<dbReference type="EMBL" id="NGJU01000006">
    <property type="protein sequence ID" value="RST96640.1"/>
    <property type="molecule type" value="Genomic_DNA"/>
</dbReference>
<evidence type="ECO:0000313" key="1">
    <source>
        <dbReference type="EMBL" id="RST96640.1"/>
    </source>
</evidence>
<protein>
    <recommendedName>
        <fullName evidence="3">Hydrolase</fullName>
    </recommendedName>
</protein>
<dbReference type="SUPFAM" id="SSF56784">
    <property type="entry name" value="HAD-like"/>
    <property type="match status" value="1"/>
</dbReference>
<evidence type="ECO:0000313" key="2">
    <source>
        <dbReference type="Proteomes" id="UP000287239"/>
    </source>
</evidence>
<comment type="caution">
    <text evidence="1">The sequence shown here is derived from an EMBL/GenBank/DDBJ whole genome shotgun (WGS) entry which is preliminary data.</text>
</comment>
<dbReference type="InterPro" id="IPR023214">
    <property type="entry name" value="HAD_sf"/>
</dbReference>
<proteinExistence type="predicted"/>
<dbReference type="Gene3D" id="3.40.50.1000">
    <property type="entry name" value="HAD superfamily/HAD-like"/>
    <property type="match status" value="1"/>
</dbReference>
<keyword evidence="2" id="KW-1185">Reference proteome</keyword>
<dbReference type="InterPro" id="IPR036412">
    <property type="entry name" value="HAD-like_sf"/>
</dbReference>
<dbReference type="Pfam" id="PF08282">
    <property type="entry name" value="Hydrolase_3"/>
    <property type="match status" value="1"/>
</dbReference>
<dbReference type="Proteomes" id="UP000287239">
    <property type="component" value="Unassembled WGS sequence"/>
</dbReference>
<organism evidence="1 2">
    <name type="scientific">Vagococcus salmoninarum</name>
    <dbReference type="NCBI Taxonomy" id="2739"/>
    <lineage>
        <taxon>Bacteria</taxon>
        <taxon>Bacillati</taxon>
        <taxon>Bacillota</taxon>
        <taxon>Bacilli</taxon>
        <taxon>Lactobacillales</taxon>
        <taxon>Enterococcaceae</taxon>
        <taxon>Vagococcus</taxon>
    </lineage>
</organism>
<name>A0A429ZSB7_9ENTE</name>
<dbReference type="OrthoDB" id="5431039at2"/>
<accession>A0A429ZSB7</accession>
<dbReference type="RefSeq" id="WP_126778920.1">
    <property type="nucleotide sequence ID" value="NZ_NGJU01000006.1"/>
</dbReference>
<sequence length="118" mass="13714">MKTIAIDFDNTITNSNDYPQIGKLRTNARLTINKIIESGHEVIIWSCREASEIERYLYEQGIKFTTINENTPHLIKKWGNDPRKVGADYFIDDKNLMCPLVNWLHIYGELAMRGIIKD</sequence>
<reference evidence="1 2" key="1">
    <citation type="submission" date="2017-05" db="EMBL/GenBank/DDBJ databases">
        <title>Vagococcus spp. assemblies.</title>
        <authorList>
            <person name="Gulvik C.A."/>
        </authorList>
    </citation>
    <scope>NUCLEOTIDE SEQUENCE [LARGE SCALE GENOMIC DNA]</scope>
    <source>
        <strain evidence="1 2">NCFB 2777</strain>
    </source>
</reference>
<dbReference type="GeneID" id="98567770"/>